<dbReference type="Gene3D" id="3.40.50.300">
    <property type="entry name" value="P-loop containing nucleotide triphosphate hydrolases"/>
    <property type="match status" value="1"/>
</dbReference>
<dbReference type="PROSITE" id="PS50929">
    <property type="entry name" value="ABC_TM1F"/>
    <property type="match status" value="1"/>
</dbReference>
<feature type="transmembrane region" description="Helical" evidence="9">
    <location>
        <begin position="355"/>
        <end position="373"/>
    </location>
</feature>
<dbReference type="InterPro" id="IPR039421">
    <property type="entry name" value="Type_1_exporter"/>
</dbReference>
<dbReference type="GeneID" id="68102057"/>
<dbReference type="InterPro" id="IPR003439">
    <property type="entry name" value="ABC_transporter-like_ATP-bd"/>
</dbReference>
<proteinExistence type="inferred from homology"/>
<evidence type="ECO:0000256" key="5">
    <source>
        <dbReference type="ARBA" id="ARBA00022840"/>
    </source>
</evidence>
<evidence type="ECO:0000256" key="3">
    <source>
        <dbReference type="ARBA" id="ARBA00022692"/>
    </source>
</evidence>
<evidence type="ECO:0000256" key="7">
    <source>
        <dbReference type="ARBA" id="ARBA00023136"/>
    </source>
</evidence>
<dbReference type="Proteomes" id="UP000816034">
    <property type="component" value="Unassembled WGS sequence"/>
</dbReference>
<comment type="subcellular location">
    <subcellularLocation>
        <location evidence="1">Membrane</location>
        <topology evidence="1">Multi-pass membrane protein</topology>
    </subcellularLocation>
</comment>
<dbReference type="Pfam" id="PF00005">
    <property type="entry name" value="ABC_tran"/>
    <property type="match status" value="1"/>
</dbReference>
<dbReference type="CDD" id="cd03249">
    <property type="entry name" value="ABC_MTABC3_MDL1_MDL2"/>
    <property type="match status" value="1"/>
</dbReference>
<accession>A0AA88H574</accession>
<dbReference type="GO" id="GO:0005524">
    <property type="term" value="F:ATP binding"/>
    <property type="evidence" value="ECO:0007669"/>
    <property type="project" value="UniProtKB-KW"/>
</dbReference>
<evidence type="ECO:0000259" key="11">
    <source>
        <dbReference type="PROSITE" id="PS50929"/>
    </source>
</evidence>
<evidence type="ECO:0000256" key="6">
    <source>
        <dbReference type="ARBA" id="ARBA00022989"/>
    </source>
</evidence>
<dbReference type="GO" id="GO:0016887">
    <property type="term" value="F:ATP hydrolysis activity"/>
    <property type="evidence" value="ECO:0007669"/>
    <property type="project" value="InterPro"/>
</dbReference>
<dbReference type="InterPro" id="IPR027417">
    <property type="entry name" value="P-loop_NTPase"/>
</dbReference>
<comment type="caution">
    <text evidence="12">The sequence shown here is derived from an EMBL/GenBank/DDBJ whole genome shotgun (WGS) entry which is preliminary data.</text>
</comment>
<evidence type="ECO:0000256" key="1">
    <source>
        <dbReference type="ARBA" id="ARBA00004141"/>
    </source>
</evidence>
<gene>
    <name evidence="12" type="ORF">C9374_009603</name>
</gene>
<dbReference type="InterPro" id="IPR011527">
    <property type="entry name" value="ABC1_TM_dom"/>
</dbReference>
<dbReference type="AlphaFoldDB" id="A0AA88H574"/>
<dbReference type="InterPro" id="IPR017871">
    <property type="entry name" value="ABC_transporter-like_CS"/>
</dbReference>
<dbReference type="FunFam" id="3.40.50.300:FF:000251">
    <property type="entry name" value="ABC transporter B family member 19"/>
    <property type="match status" value="1"/>
</dbReference>
<keyword evidence="4" id="KW-0547">Nucleotide-binding</keyword>
<keyword evidence="3 9" id="KW-0812">Transmembrane</keyword>
<dbReference type="GO" id="GO:0015421">
    <property type="term" value="F:ABC-type oligopeptide transporter activity"/>
    <property type="evidence" value="ECO:0007669"/>
    <property type="project" value="TreeGrafter"/>
</dbReference>
<feature type="transmembrane region" description="Helical" evidence="9">
    <location>
        <begin position="313"/>
        <end position="335"/>
    </location>
</feature>
<dbReference type="EMBL" id="PYSW02000003">
    <property type="protein sequence ID" value="KAG2393026.1"/>
    <property type="molecule type" value="Genomic_DNA"/>
</dbReference>
<feature type="domain" description="ABC transmembrane type-1" evidence="11">
    <location>
        <begin position="91"/>
        <end position="378"/>
    </location>
</feature>
<dbReference type="Pfam" id="PF00664">
    <property type="entry name" value="ABC_membrane"/>
    <property type="match status" value="1"/>
</dbReference>
<dbReference type="SMART" id="SM00382">
    <property type="entry name" value="AAA"/>
    <property type="match status" value="1"/>
</dbReference>
<comment type="similarity">
    <text evidence="2">Belongs to the ABC transporter superfamily. ABCB family. Multidrug resistance exporter (TC 3.A.1.201) subfamily.</text>
</comment>
<dbReference type="PANTHER" id="PTHR43394">
    <property type="entry name" value="ATP-DEPENDENT PERMEASE MDL1, MITOCHONDRIAL"/>
    <property type="match status" value="1"/>
</dbReference>
<feature type="transmembrane region" description="Helical" evidence="9">
    <location>
        <begin position="132"/>
        <end position="153"/>
    </location>
</feature>
<dbReference type="InterPro" id="IPR036640">
    <property type="entry name" value="ABC1_TM_sf"/>
</dbReference>
<evidence type="ECO:0000256" key="8">
    <source>
        <dbReference type="SAM" id="MobiDB-lite"/>
    </source>
</evidence>
<protein>
    <submittedName>
        <fullName evidence="12">Uncharacterized protein</fullName>
    </submittedName>
</protein>
<evidence type="ECO:0000259" key="10">
    <source>
        <dbReference type="PROSITE" id="PS50893"/>
    </source>
</evidence>
<feature type="compositionally biased region" description="Basic and acidic residues" evidence="8">
    <location>
        <begin position="51"/>
        <end position="66"/>
    </location>
</feature>
<dbReference type="InterPro" id="IPR003593">
    <property type="entry name" value="AAA+_ATPase"/>
</dbReference>
<dbReference type="PROSITE" id="PS00211">
    <property type="entry name" value="ABC_TRANSPORTER_1"/>
    <property type="match status" value="1"/>
</dbReference>
<evidence type="ECO:0000313" key="13">
    <source>
        <dbReference type="Proteomes" id="UP000816034"/>
    </source>
</evidence>
<evidence type="ECO:0000313" key="12">
    <source>
        <dbReference type="EMBL" id="KAG2393026.1"/>
    </source>
</evidence>
<feature type="transmembrane region" description="Helical" evidence="9">
    <location>
        <begin position="211"/>
        <end position="231"/>
    </location>
</feature>
<dbReference type="GO" id="GO:0090374">
    <property type="term" value="P:oligopeptide export from mitochondrion"/>
    <property type="evidence" value="ECO:0007669"/>
    <property type="project" value="TreeGrafter"/>
</dbReference>
<dbReference type="SUPFAM" id="SSF90123">
    <property type="entry name" value="ABC transporter transmembrane region"/>
    <property type="match status" value="1"/>
</dbReference>
<dbReference type="Gene3D" id="1.20.1560.10">
    <property type="entry name" value="ABC transporter type 1, transmembrane domain"/>
    <property type="match status" value="1"/>
</dbReference>
<name>A0AA88H574_NAELO</name>
<dbReference type="PROSITE" id="PS50893">
    <property type="entry name" value="ABC_TRANSPORTER_2"/>
    <property type="match status" value="1"/>
</dbReference>
<keyword evidence="5" id="KW-0067">ATP-binding</keyword>
<feature type="domain" description="ABC transporter" evidence="10">
    <location>
        <begin position="413"/>
        <end position="649"/>
    </location>
</feature>
<evidence type="ECO:0000256" key="4">
    <source>
        <dbReference type="ARBA" id="ARBA00022741"/>
    </source>
</evidence>
<dbReference type="SUPFAM" id="SSF52540">
    <property type="entry name" value="P-loop containing nucleoside triphosphate hydrolases"/>
    <property type="match status" value="1"/>
</dbReference>
<keyword evidence="7 9" id="KW-0472">Membrane</keyword>
<evidence type="ECO:0000256" key="9">
    <source>
        <dbReference type="SAM" id="Phobius"/>
    </source>
</evidence>
<dbReference type="PANTHER" id="PTHR43394:SF27">
    <property type="entry name" value="ATP-DEPENDENT TRANSLOCASE ABCB1-LIKE"/>
    <property type="match status" value="1"/>
</dbReference>
<feature type="region of interest" description="Disordered" evidence="8">
    <location>
        <begin position="1"/>
        <end position="66"/>
    </location>
</feature>
<dbReference type="RefSeq" id="XP_044554920.1">
    <property type="nucleotide sequence ID" value="XM_044699809.1"/>
</dbReference>
<organism evidence="12 13">
    <name type="scientific">Naegleria lovaniensis</name>
    <name type="common">Amoeba</name>
    <dbReference type="NCBI Taxonomy" id="51637"/>
    <lineage>
        <taxon>Eukaryota</taxon>
        <taxon>Discoba</taxon>
        <taxon>Heterolobosea</taxon>
        <taxon>Tetramitia</taxon>
        <taxon>Eutetramitia</taxon>
        <taxon>Vahlkampfiidae</taxon>
        <taxon>Naegleria</taxon>
    </lineage>
</organism>
<reference evidence="12 13" key="1">
    <citation type="journal article" date="2018" name="BMC Genomics">
        <title>The genome of Naegleria lovaniensis, the basis for a comparative approach to unravel pathogenicity factors of the human pathogenic amoeba N. fowleri.</title>
        <authorList>
            <person name="Liechti N."/>
            <person name="Schurch N."/>
            <person name="Bruggmann R."/>
            <person name="Wittwer M."/>
        </authorList>
    </citation>
    <scope>NUCLEOTIDE SEQUENCE [LARGE SCALE GENOMIC DNA]</scope>
    <source>
        <strain evidence="12 13">ATCC 30569</strain>
    </source>
</reference>
<sequence length="678" mass="74844">MNENSSNMIVSSTPRATNSVVGDEKPAPTIIEIEQPQTLSRNPFKRRKQRKEQAQKAKDEEIPDPREPKLKRLDHWTIYKMFGVSNWFLIFLGCIGAAGAGVIPLCFQFVLGDLINSIAKYYNEPDKLRGDINWMAGQFAIIALAATIANTMMQFFLSWASERIGTNLKEGYFNALTAQEMAFFDIKKVGTLTIALSEDVAKIQETYTMKFATFIQQFTQFIVGIILAFISSYQMSLVMLSTSPLMVVSVGVLSQLIKVFTKKTNEANEHSAAIATEVISCMRTVRSMAGEEKEQQRFKTDLKMVNFYGLFKALAQGSTFGGVSFILWGTVALAFWYGGGLTVDKVITVGDMFKVFGLMLMGVLGLSQAFTFFPDLTKSRMSQETLLKVIKRQPEIPFKGGKTLNKIEGNISIRNVDFIYPSRPNIVVLKNFSLDIKPGQAVALVGPSGSGKSTIVGLVERFYTPKSGQIFIDGVDIAELDPMWLHRNIGIVTQEPVLFATTIKENIAYAVGLENITMQQIEEAAKAANCHNFIMDLPEGYNTMLGEKGVSLSGGQKQRIAIARALLQNPSVLLLDEATSALDTESEALVQAALDHLMKGRTTICIAHRLATVKNSDVICVLAKGVLVEKGKHEELLQIENGVYRKLAEKQMAFGAVSGMDKSASKMDLEVVMDVIEE</sequence>
<dbReference type="CDD" id="cd18577">
    <property type="entry name" value="ABC_6TM_Pgp_ABCB1_D1_like"/>
    <property type="match status" value="1"/>
</dbReference>
<feature type="compositionally biased region" description="Polar residues" evidence="8">
    <location>
        <begin position="1"/>
        <end position="20"/>
    </location>
</feature>
<dbReference type="GO" id="GO:0005743">
    <property type="term" value="C:mitochondrial inner membrane"/>
    <property type="evidence" value="ECO:0007669"/>
    <property type="project" value="TreeGrafter"/>
</dbReference>
<evidence type="ECO:0000256" key="2">
    <source>
        <dbReference type="ARBA" id="ARBA00007577"/>
    </source>
</evidence>
<feature type="transmembrane region" description="Helical" evidence="9">
    <location>
        <begin position="87"/>
        <end position="112"/>
    </location>
</feature>
<keyword evidence="6 9" id="KW-1133">Transmembrane helix</keyword>
<keyword evidence="13" id="KW-1185">Reference proteome</keyword>